<evidence type="ECO:0000256" key="1">
    <source>
        <dbReference type="SAM" id="SignalP"/>
    </source>
</evidence>
<reference evidence="2" key="1">
    <citation type="submission" date="2020-11" db="EMBL/GenBank/DDBJ databases">
        <title>Whole-genome analyses of Nonomuraea sp. K274.</title>
        <authorList>
            <person name="Veyisoglu A."/>
        </authorList>
    </citation>
    <scope>NUCLEOTIDE SEQUENCE</scope>
    <source>
        <strain evidence="2">K274</strain>
    </source>
</reference>
<dbReference type="InterPro" id="IPR045935">
    <property type="entry name" value="DUF6355"/>
</dbReference>
<dbReference type="RefSeq" id="WP_195898768.1">
    <property type="nucleotide sequence ID" value="NZ_JADOGI010000103.1"/>
</dbReference>
<protein>
    <submittedName>
        <fullName evidence="2">Uncharacterized protein</fullName>
    </submittedName>
</protein>
<dbReference type="Pfam" id="PF19882">
    <property type="entry name" value="DUF6355"/>
    <property type="match status" value="1"/>
</dbReference>
<name>A0A931ABK8_9ACTN</name>
<comment type="caution">
    <text evidence="2">The sequence shown here is derived from an EMBL/GenBank/DDBJ whole genome shotgun (WGS) entry which is preliminary data.</text>
</comment>
<dbReference type="AlphaFoldDB" id="A0A931ABK8"/>
<keyword evidence="1" id="KW-0732">Signal</keyword>
<proteinExistence type="predicted"/>
<organism evidence="2 3">
    <name type="scientific">Nonomuraea cypriaca</name>
    <dbReference type="NCBI Taxonomy" id="1187855"/>
    <lineage>
        <taxon>Bacteria</taxon>
        <taxon>Bacillati</taxon>
        <taxon>Actinomycetota</taxon>
        <taxon>Actinomycetes</taxon>
        <taxon>Streptosporangiales</taxon>
        <taxon>Streptosporangiaceae</taxon>
        <taxon>Nonomuraea</taxon>
    </lineage>
</organism>
<sequence length="112" mass="11456">MRTGTSILTRSAAAAAAAAAVALAPLSAPAAAAAEPAPAAQFKCGFHIDGDLNALYGHCDAPPRTDIVINVELGWGGDSGNYDMCVKPGVTTLGKYPSVWYAKYTGRLCSAR</sequence>
<keyword evidence="3" id="KW-1185">Reference proteome</keyword>
<feature type="signal peptide" evidence="1">
    <location>
        <begin position="1"/>
        <end position="33"/>
    </location>
</feature>
<evidence type="ECO:0000313" key="3">
    <source>
        <dbReference type="Proteomes" id="UP000605361"/>
    </source>
</evidence>
<evidence type="ECO:0000313" key="2">
    <source>
        <dbReference type="EMBL" id="MBF8189836.1"/>
    </source>
</evidence>
<dbReference type="Proteomes" id="UP000605361">
    <property type="component" value="Unassembled WGS sequence"/>
</dbReference>
<feature type="chain" id="PRO_5037715816" evidence="1">
    <location>
        <begin position="34"/>
        <end position="112"/>
    </location>
</feature>
<accession>A0A931ABK8</accession>
<dbReference type="EMBL" id="JADOGI010000103">
    <property type="protein sequence ID" value="MBF8189836.1"/>
    <property type="molecule type" value="Genomic_DNA"/>
</dbReference>
<gene>
    <name evidence="2" type="ORF">ITP53_29750</name>
</gene>